<evidence type="ECO:0000313" key="1">
    <source>
        <dbReference type="EMBL" id="KIL54549.1"/>
    </source>
</evidence>
<sequence length="114" mass="13307">MPFTEGISELQSLWRSNFAPLARAHRLWRRVKPKESVKGRVRNGSKEYRTTDLIIVPFLTRVKRIEDKFWVFLQVISNMTDANLKIAFSSYGVERPIPFSEPAVASERWTRSPL</sequence>
<dbReference type="InParanoid" id="A0A0C2SKW2"/>
<dbReference type="AlphaFoldDB" id="A0A0C2SKW2"/>
<protein>
    <submittedName>
        <fullName evidence="1">Uncharacterized protein</fullName>
    </submittedName>
</protein>
<dbReference type="Proteomes" id="UP000054549">
    <property type="component" value="Unassembled WGS sequence"/>
</dbReference>
<dbReference type="EMBL" id="KN818705">
    <property type="protein sequence ID" value="KIL54549.1"/>
    <property type="molecule type" value="Genomic_DNA"/>
</dbReference>
<organism evidence="1 2">
    <name type="scientific">Amanita muscaria (strain Koide BX008)</name>
    <dbReference type="NCBI Taxonomy" id="946122"/>
    <lineage>
        <taxon>Eukaryota</taxon>
        <taxon>Fungi</taxon>
        <taxon>Dikarya</taxon>
        <taxon>Basidiomycota</taxon>
        <taxon>Agaricomycotina</taxon>
        <taxon>Agaricomycetes</taxon>
        <taxon>Agaricomycetidae</taxon>
        <taxon>Agaricales</taxon>
        <taxon>Pluteineae</taxon>
        <taxon>Amanitaceae</taxon>
        <taxon>Amanita</taxon>
    </lineage>
</organism>
<dbReference type="HOGENOM" id="CLU_2120495_0_0_1"/>
<gene>
    <name evidence="1" type="ORF">M378DRAFT_18781</name>
</gene>
<keyword evidence="2" id="KW-1185">Reference proteome</keyword>
<reference evidence="1 2" key="1">
    <citation type="submission" date="2014-04" db="EMBL/GenBank/DDBJ databases">
        <title>Evolutionary Origins and Diversification of the Mycorrhizal Mutualists.</title>
        <authorList>
            <consortium name="DOE Joint Genome Institute"/>
            <consortium name="Mycorrhizal Genomics Consortium"/>
            <person name="Kohler A."/>
            <person name="Kuo A."/>
            <person name="Nagy L.G."/>
            <person name="Floudas D."/>
            <person name="Copeland A."/>
            <person name="Barry K.W."/>
            <person name="Cichocki N."/>
            <person name="Veneault-Fourrey C."/>
            <person name="LaButti K."/>
            <person name="Lindquist E.A."/>
            <person name="Lipzen A."/>
            <person name="Lundell T."/>
            <person name="Morin E."/>
            <person name="Murat C."/>
            <person name="Riley R."/>
            <person name="Ohm R."/>
            <person name="Sun H."/>
            <person name="Tunlid A."/>
            <person name="Henrissat B."/>
            <person name="Grigoriev I.V."/>
            <person name="Hibbett D.S."/>
            <person name="Martin F."/>
        </authorList>
    </citation>
    <scope>NUCLEOTIDE SEQUENCE [LARGE SCALE GENOMIC DNA]</scope>
    <source>
        <strain evidence="1 2">Koide BX008</strain>
    </source>
</reference>
<name>A0A0C2SKW2_AMAMK</name>
<evidence type="ECO:0000313" key="2">
    <source>
        <dbReference type="Proteomes" id="UP000054549"/>
    </source>
</evidence>
<accession>A0A0C2SKW2</accession>
<proteinExistence type="predicted"/>